<dbReference type="PANTHER" id="PTHR43126:SF2">
    <property type="entry name" value="D-ALANYL-D-ALANINE DIPEPTIDASE"/>
    <property type="match status" value="1"/>
</dbReference>
<dbReference type="InterPro" id="IPR009045">
    <property type="entry name" value="Zn_M74/Hedgehog-like"/>
</dbReference>
<evidence type="ECO:0000256" key="6">
    <source>
        <dbReference type="ARBA" id="ARBA00022997"/>
    </source>
</evidence>
<comment type="caution">
    <text evidence="9">The sequence shown here is derived from an EMBL/GenBank/DDBJ whole genome shotgun (WGS) entry which is preliminary data.</text>
</comment>
<proteinExistence type="predicted"/>
<dbReference type="PANTHER" id="PTHR43126">
    <property type="entry name" value="D-ALANYL-D-ALANINE DIPEPTIDASE"/>
    <property type="match status" value="1"/>
</dbReference>
<keyword evidence="4" id="KW-0378">Hydrolase</keyword>
<dbReference type="PATRIC" id="fig|452.5.peg.950"/>
<keyword evidence="8" id="KW-0961">Cell wall biogenesis/degradation</keyword>
<dbReference type="Pfam" id="PF01427">
    <property type="entry name" value="Peptidase_M15"/>
    <property type="match status" value="1"/>
</dbReference>
<evidence type="ECO:0000256" key="5">
    <source>
        <dbReference type="ARBA" id="ARBA00022833"/>
    </source>
</evidence>
<keyword evidence="5" id="KW-0862">Zinc</keyword>
<reference evidence="9 10" key="1">
    <citation type="submission" date="2015-11" db="EMBL/GenBank/DDBJ databases">
        <title>Genomic analysis of 38 Legionella species identifies large and diverse effector repertoires.</title>
        <authorList>
            <person name="Burstein D."/>
            <person name="Amaro F."/>
            <person name="Zusman T."/>
            <person name="Lifshitz Z."/>
            <person name="Cohen O."/>
            <person name="Gilbert J.A."/>
            <person name="Pupko T."/>
            <person name="Shuman H.A."/>
            <person name="Segal G."/>
        </authorList>
    </citation>
    <scope>NUCLEOTIDE SEQUENCE [LARGE SCALE GENOMIC DNA]</scope>
    <source>
        <strain evidence="9 10">Mt.St.Helens-9</strain>
    </source>
</reference>
<evidence type="ECO:0000256" key="8">
    <source>
        <dbReference type="ARBA" id="ARBA00023316"/>
    </source>
</evidence>
<dbReference type="GO" id="GO:0008237">
    <property type="term" value="F:metallopeptidase activity"/>
    <property type="evidence" value="ECO:0007669"/>
    <property type="project" value="UniProtKB-KW"/>
</dbReference>
<dbReference type="STRING" id="452.Lspi_0869"/>
<dbReference type="AlphaFoldDB" id="A0A0W0Z6Z2"/>
<keyword evidence="2" id="KW-0645">Protease</keyword>
<gene>
    <name evidence="9" type="ORF">Lspi_0869</name>
</gene>
<sequence>MAGSLVSAFRGCCDKLNQCLYNFVTFVIPLICLMPTTTDVVLIASKEIIAIPIHENQDPLIDVTGCTRIMIGPSPEIPDNRDYTRMRREVYQRLLTAQRLLPSPLRFCLYEGYRSLSLQKALFDERYQQLTEKYQTWTHERLFQETTKLISPVTNLDGSRNIPPHATGAAIDVYLVDERGRAIDMGIHPKDWMTDTDVILSPTDSSFISSDAKANRRLMSQALLQAGFINYPTEYWHWSYGDRYWAYVSGNPHAHYGSLA</sequence>
<keyword evidence="3" id="KW-0479">Metal-binding</keyword>
<evidence type="ECO:0000256" key="2">
    <source>
        <dbReference type="ARBA" id="ARBA00022670"/>
    </source>
</evidence>
<evidence type="ECO:0000256" key="1">
    <source>
        <dbReference type="ARBA" id="ARBA00001362"/>
    </source>
</evidence>
<dbReference type="EMBL" id="LNYX01000012">
    <property type="protein sequence ID" value="KTD64702.1"/>
    <property type="molecule type" value="Genomic_DNA"/>
</dbReference>
<dbReference type="GO" id="GO:0006508">
    <property type="term" value="P:proteolysis"/>
    <property type="evidence" value="ECO:0007669"/>
    <property type="project" value="UniProtKB-KW"/>
</dbReference>
<keyword evidence="6" id="KW-0224">Dipeptidase</keyword>
<dbReference type="GO" id="GO:0046872">
    <property type="term" value="F:metal ion binding"/>
    <property type="evidence" value="ECO:0007669"/>
    <property type="project" value="UniProtKB-KW"/>
</dbReference>
<evidence type="ECO:0000256" key="4">
    <source>
        <dbReference type="ARBA" id="ARBA00022801"/>
    </source>
</evidence>
<accession>A0A0W0Z6Z2</accession>
<dbReference type="Proteomes" id="UP000054877">
    <property type="component" value="Unassembled WGS sequence"/>
</dbReference>
<dbReference type="CDD" id="cd14843">
    <property type="entry name" value="D-Ala-D-Ala_dipeptidase_like"/>
    <property type="match status" value="1"/>
</dbReference>
<name>A0A0W0Z6Z2_LEGSP</name>
<dbReference type="GO" id="GO:0071555">
    <property type="term" value="P:cell wall organization"/>
    <property type="evidence" value="ECO:0007669"/>
    <property type="project" value="UniProtKB-KW"/>
</dbReference>
<comment type="catalytic activity">
    <reaction evidence="1">
        <text>D-alanyl-D-alanine + H2O = 2 D-alanine</text>
        <dbReference type="Rhea" id="RHEA:20661"/>
        <dbReference type="ChEBI" id="CHEBI:15377"/>
        <dbReference type="ChEBI" id="CHEBI:57416"/>
        <dbReference type="ChEBI" id="CHEBI:57822"/>
        <dbReference type="EC" id="3.4.13.22"/>
    </reaction>
</comment>
<dbReference type="InterPro" id="IPR000755">
    <property type="entry name" value="A_A_dipeptidase"/>
</dbReference>
<evidence type="ECO:0000256" key="3">
    <source>
        <dbReference type="ARBA" id="ARBA00022723"/>
    </source>
</evidence>
<organism evidence="9 10">
    <name type="scientific">Legionella spiritensis</name>
    <dbReference type="NCBI Taxonomy" id="452"/>
    <lineage>
        <taxon>Bacteria</taxon>
        <taxon>Pseudomonadati</taxon>
        <taxon>Pseudomonadota</taxon>
        <taxon>Gammaproteobacteria</taxon>
        <taxon>Legionellales</taxon>
        <taxon>Legionellaceae</taxon>
        <taxon>Legionella</taxon>
    </lineage>
</organism>
<protein>
    <submittedName>
        <fullName evidence="9">D-alanyl-D-alanine dipeptidase</fullName>
    </submittedName>
</protein>
<keyword evidence="7" id="KW-0482">Metalloprotease</keyword>
<dbReference type="GO" id="GO:0160237">
    <property type="term" value="F:D-Ala-D-Ala dipeptidase activity"/>
    <property type="evidence" value="ECO:0007669"/>
    <property type="project" value="UniProtKB-EC"/>
</dbReference>
<keyword evidence="10" id="KW-1185">Reference proteome</keyword>
<evidence type="ECO:0000313" key="9">
    <source>
        <dbReference type="EMBL" id="KTD64702.1"/>
    </source>
</evidence>
<evidence type="ECO:0000256" key="7">
    <source>
        <dbReference type="ARBA" id="ARBA00023049"/>
    </source>
</evidence>
<dbReference type="Gene3D" id="3.30.1380.10">
    <property type="match status" value="1"/>
</dbReference>
<evidence type="ECO:0000313" key="10">
    <source>
        <dbReference type="Proteomes" id="UP000054877"/>
    </source>
</evidence>
<dbReference type="SUPFAM" id="SSF55166">
    <property type="entry name" value="Hedgehog/DD-peptidase"/>
    <property type="match status" value="1"/>
</dbReference>